<comment type="caution">
    <text evidence="2">The sequence shown here is derived from an EMBL/GenBank/DDBJ whole genome shotgun (WGS) entry which is preliminary data.</text>
</comment>
<feature type="transmembrane region" description="Helical" evidence="1">
    <location>
        <begin position="6"/>
        <end position="29"/>
    </location>
</feature>
<feature type="transmembrane region" description="Helical" evidence="1">
    <location>
        <begin position="70"/>
        <end position="91"/>
    </location>
</feature>
<feature type="transmembrane region" description="Helical" evidence="1">
    <location>
        <begin position="158"/>
        <end position="178"/>
    </location>
</feature>
<dbReference type="EMBL" id="JARTLD010000040">
    <property type="protein sequence ID" value="MED5018881.1"/>
    <property type="molecule type" value="Genomic_DNA"/>
</dbReference>
<sequence length="242" mass="27194">MNNSFVLFSSSHLLALLVLVIASWLLYAFRHKLQKSARTKIIMRYALILLLTGSEAVLDIWNVAEGTWSLQYTLPLELCSLTLLLSIVMLLTRSRLLYGILFFAGIGGALQALITPNLGYAFPHIRFYQFFAAHILIVLASLYMTWIENYRPTWKSIGLTMVFLNIAALIVGIIDYFLGSNYMFLMHKPSTASILDFLGPYPVYLLSEEGIALLIFTIMQLLFFVLPSKISKAGKTRGHSAG</sequence>
<feature type="transmembrane region" description="Helical" evidence="1">
    <location>
        <begin position="127"/>
        <end position="146"/>
    </location>
</feature>
<dbReference type="InterPro" id="IPR011737">
    <property type="entry name" value="CHP02206_TP0381"/>
</dbReference>
<organism evidence="2 3">
    <name type="scientific">Paenibacillus chibensis</name>
    <dbReference type="NCBI Taxonomy" id="59846"/>
    <lineage>
        <taxon>Bacteria</taxon>
        <taxon>Bacillati</taxon>
        <taxon>Bacillota</taxon>
        <taxon>Bacilli</taxon>
        <taxon>Bacillales</taxon>
        <taxon>Paenibacillaceae</taxon>
        <taxon>Paenibacillus</taxon>
    </lineage>
</organism>
<feature type="transmembrane region" description="Helical" evidence="1">
    <location>
        <begin position="96"/>
        <end position="115"/>
    </location>
</feature>
<keyword evidence="1" id="KW-1133">Transmembrane helix</keyword>
<keyword evidence="1" id="KW-0812">Transmembrane</keyword>
<evidence type="ECO:0000313" key="2">
    <source>
        <dbReference type="EMBL" id="MED5018881.1"/>
    </source>
</evidence>
<accession>A0ABU6PXI9</accession>
<feature type="transmembrane region" description="Helical" evidence="1">
    <location>
        <begin position="210"/>
        <end position="227"/>
    </location>
</feature>
<keyword evidence="3" id="KW-1185">Reference proteome</keyword>
<evidence type="ECO:0000256" key="1">
    <source>
        <dbReference type="SAM" id="Phobius"/>
    </source>
</evidence>
<dbReference type="NCBIfam" id="TIGR02206">
    <property type="entry name" value="intg_mem_TP0381"/>
    <property type="match status" value="1"/>
</dbReference>
<dbReference type="RefSeq" id="WP_328279483.1">
    <property type="nucleotide sequence ID" value="NZ_JARTLD010000040.1"/>
</dbReference>
<dbReference type="Proteomes" id="UP001343257">
    <property type="component" value="Unassembled WGS sequence"/>
</dbReference>
<evidence type="ECO:0000313" key="3">
    <source>
        <dbReference type="Proteomes" id="UP001343257"/>
    </source>
</evidence>
<name>A0ABU6PXI9_9BACL</name>
<protein>
    <submittedName>
        <fullName evidence="2">TIGR02206 family membrane protein</fullName>
    </submittedName>
</protein>
<feature type="transmembrane region" description="Helical" evidence="1">
    <location>
        <begin position="41"/>
        <end position="64"/>
    </location>
</feature>
<dbReference type="Pfam" id="PF14808">
    <property type="entry name" value="TMEM164"/>
    <property type="match status" value="1"/>
</dbReference>
<reference evidence="2 3" key="1">
    <citation type="submission" date="2023-03" db="EMBL/GenBank/DDBJ databases">
        <title>Bacillus Genome Sequencing.</title>
        <authorList>
            <person name="Dunlap C."/>
        </authorList>
    </citation>
    <scope>NUCLEOTIDE SEQUENCE [LARGE SCALE GENOMIC DNA]</scope>
    <source>
        <strain evidence="2 3">NRS-52</strain>
    </source>
</reference>
<keyword evidence="1" id="KW-0472">Membrane</keyword>
<proteinExistence type="predicted"/>
<gene>
    <name evidence="2" type="ORF">P9847_16345</name>
</gene>